<reference evidence="2 3" key="1">
    <citation type="submission" date="2016-10" db="EMBL/GenBank/DDBJ databases">
        <authorList>
            <person name="de Groot N.N."/>
        </authorList>
    </citation>
    <scope>NUCLEOTIDE SEQUENCE [LARGE SCALE GENOMIC DNA]</scope>
    <source>
        <strain evidence="2 3">CGMCC 1.8712</strain>
    </source>
</reference>
<evidence type="ECO:0000313" key="2">
    <source>
        <dbReference type="EMBL" id="SDZ96484.1"/>
    </source>
</evidence>
<sequence>MAESNAVPLWWILVFLVLALGLGAFAVSSVGGSLVAGVALPA</sequence>
<evidence type="ECO:0000313" key="3">
    <source>
        <dbReference type="Proteomes" id="UP000236755"/>
    </source>
</evidence>
<proteinExistence type="predicted"/>
<dbReference type="STRING" id="555874.SAMN04488065_1457"/>
<feature type="transmembrane region" description="Helical" evidence="1">
    <location>
        <begin position="12"/>
        <end position="40"/>
    </location>
</feature>
<evidence type="ECO:0000256" key="1">
    <source>
        <dbReference type="SAM" id="Phobius"/>
    </source>
</evidence>
<dbReference type="RefSeq" id="WP_281241031.1">
    <property type="nucleotide sequence ID" value="NZ_FNQT01000001.1"/>
</dbReference>
<name>A0A1H3XCT6_9EURY</name>
<dbReference type="AlphaFoldDB" id="A0A1H3XCT6"/>
<keyword evidence="1" id="KW-0812">Transmembrane</keyword>
<organism evidence="2 3">
    <name type="scientific">Haloplanus vescus</name>
    <dbReference type="NCBI Taxonomy" id="555874"/>
    <lineage>
        <taxon>Archaea</taxon>
        <taxon>Methanobacteriati</taxon>
        <taxon>Methanobacteriota</taxon>
        <taxon>Stenosarchaea group</taxon>
        <taxon>Halobacteria</taxon>
        <taxon>Halobacteriales</taxon>
        <taxon>Haloferacaceae</taxon>
        <taxon>Haloplanus</taxon>
    </lineage>
</organism>
<dbReference type="EMBL" id="FNQT01000001">
    <property type="protein sequence ID" value="SDZ96484.1"/>
    <property type="molecule type" value="Genomic_DNA"/>
</dbReference>
<accession>A0A1H3XCT6</accession>
<keyword evidence="1" id="KW-0472">Membrane</keyword>
<protein>
    <submittedName>
        <fullName evidence="2">Uncharacterized protein</fullName>
    </submittedName>
</protein>
<dbReference type="Proteomes" id="UP000236755">
    <property type="component" value="Unassembled WGS sequence"/>
</dbReference>
<keyword evidence="1" id="KW-1133">Transmembrane helix</keyword>
<keyword evidence="3" id="KW-1185">Reference proteome</keyword>
<gene>
    <name evidence="2" type="ORF">SAMN04488065_1457</name>
</gene>